<dbReference type="PANTHER" id="PTHR43081">
    <property type="entry name" value="ADENYLATE CYCLASE, TERMINAL-DIFFERENTIATION SPECIFIC-RELATED"/>
    <property type="match status" value="1"/>
</dbReference>
<evidence type="ECO:0000313" key="3">
    <source>
        <dbReference type="EMBL" id="KAB0682933.1"/>
    </source>
</evidence>
<feature type="transmembrane region" description="Helical" evidence="1">
    <location>
        <begin position="444"/>
        <end position="464"/>
    </location>
</feature>
<accession>A0A7V7PTF8</accession>
<keyword evidence="4" id="KW-1185">Reference proteome</keyword>
<dbReference type="GO" id="GO:0006171">
    <property type="term" value="P:cAMP biosynthetic process"/>
    <property type="evidence" value="ECO:0007669"/>
    <property type="project" value="TreeGrafter"/>
</dbReference>
<sequence>MADVTYPAGGAHRRAGGGAIATTRRWFGVRSRREALIVWSYGLATLIATIAFAGTQVTVLDRFKALVFDAYQRVLPREEAHAPILLVDVDEASIAQLGQWPWPRSALAKIVDRLGELGAATIAFDMVFPEADRTSPARVAAELQKAGIAVVMPAGGAGLDNDALLAESFGRSSVVAGFAVSGETDNALPEPKTGFAYAGRDPTSFMAAFSGGVANLAGLDAAARGTGFFSFPPSRDGIVRRIPLVANAQGRLQPSLSVEALRVAQGASTLILRTTSASGETDSGRPAVTALKVGDFEVPTTADGSFWIYFSGLPSVKTVSASVLLDPEASQALADEIAGHIVVVGTSALGLRDLVATPVAASMPGMRVHAEVIDQIFGGVFLSQPDWAHGLEVAAAALAGLMLLVVIRQGSATFSAVSAVTLVGIVLAGSWFAFSRHRLLVDPILPTTAVVAVFAITMPLLLLLTNREKKFVRGAFSHYLAPALVERLADNPALLKLGGEERELTILFSDIRSFTSISEKLGANELTTLLNNFLTPMTDVLLRSEATIDKYMGDAIVAFWNAPLDIADHRRRACLGALAMVRELELLNARSAVPLKIGIGLNNAVCCVGNLGSAQRFSYSAIGDGMNVASRVEGLTKEYGVAIAVTEAVRAGAPDLAFVAIDLVRVVGRAEPLPLFALVGDADFAGTADFRGLAAAHGAMIEAYRAGRFAEAKASLDLARSYGFEPLAKLHRIYAERLALLEAAPVPADWDGVFTARSK</sequence>
<dbReference type="SUPFAM" id="SSF55073">
    <property type="entry name" value="Nucleotide cyclase"/>
    <property type="match status" value="1"/>
</dbReference>
<dbReference type="InterPro" id="IPR050697">
    <property type="entry name" value="Adenylyl/Guanylyl_Cyclase_3/4"/>
</dbReference>
<evidence type="ECO:0000259" key="2">
    <source>
        <dbReference type="PROSITE" id="PS50125"/>
    </source>
</evidence>
<dbReference type="Gene3D" id="3.30.70.1230">
    <property type="entry name" value="Nucleotide cyclase"/>
    <property type="match status" value="1"/>
</dbReference>
<dbReference type="SMART" id="SM01080">
    <property type="entry name" value="CHASE2"/>
    <property type="match status" value="1"/>
</dbReference>
<dbReference type="GO" id="GO:0004016">
    <property type="term" value="F:adenylate cyclase activity"/>
    <property type="evidence" value="ECO:0007669"/>
    <property type="project" value="UniProtKB-ARBA"/>
</dbReference>
<feature type="domain" description="Guanylate cyclase" evidence="2">
    <location>
        <begin position="505"/>
        <end position="633"/>
    </location>
</feature>
<feature type="transmembrane region" description="Helical" evidence="1">
    <location>
        <begin position="35"/>
        <end position="54"/>
    </location>
</feature>
<reference evidence="3 4" key="1">
    <citation type="submission" date="2019-09" db="EMBL/GenBank/DDBJ databases">
        <title>YIM 132180 draft genome.</title>
        <authorList>
            <person name="Zhang K."/>
        </authorList>
    </citation>
    <scope>NUCLEOTIDE SEQUENCE [LARGE SCALE GENOMIC DNA]</scope>
    <source>
        <strain evidence="3 4">YIM 132180</strain>
    </source>
</reference>
<keyword evidence="1" id="KW-1133">Transmembrane helix</keyword>
<feature type="transmembrane region" description="Helical" evidence="1">
    <location>
        <begin position="414"/>
        <end position="432"/>
    </location>
</feature>
<organism evidence="3 4">
    <name type="scientific">Plantimonas leprariae</name>
    <dbReference type="NCBI Taxonomy" id="2615207"/>
    <lineage>
        <taxon>Bacteria</taxon>
        <taxon>Pseudomonadati</taxon>
        <taxon>Pseudomonadota</taxon>
        <taxon>Alphaproteobacteria</taxon>
        <taxon>Hyphomicrobiales</taxon>
        <taxon>Aurantimonadaceae</taxon>
        <taxon>Plantimonas</taxon>
    </lineage>
</organism>
<dbReference type="GO" id="GO:0035556">
    <property type="term" value="P:intracellular signal transduction"/>
    <property type="evidence" value="ECO:0007669"/>
    <property type="project" value="InterPro"/>
</dbReference>
<protein>
    <submittedName>
        <fullName evidence="3">Adenylate/guanylate cyclase domain-containing protein</fullName>
    </submittedName>
</protein>
<name>A0A7V7PTF8_9HYPH</name>
<dbReference type="PANTHER" id="PTHR43081:SF1">
    <property type="entry name" value="ADENYLATE CYCLASE, TERMINAL-DIFFERENTIATION SPECIFIC"/>
    <property type="match status" value="1"/>
</dbReference>
<feature type="transmembrane region" description="Helical" evidence="1">
    <location>
        <begin position="387"/>
        <end position="407"/>
    </location>
</feature>
<dbReference type="AlphaFoldDB" id="A0A7V7PTF8"/>
<dbReference type="CDD" id="cd07302">
    <property type="entry name" value="CHD"/>
    <property type="match status" value="1"/>
</dbReference>
<dbReference type="Proteomes" id="UP000432089">
    <property type="component" value="Unassembled WGS sequence"/>
</dbReference>
<dbReference type="InterPro" id="IPR001054">
    <property type="entry name" value="A/G_cyclase"/>
</dbReference>
<dbReference type="InterPro" id="IPR029787">
    <property type="entry name" value="Nucleotide_cyclase"/>
</dbReference>
<gene>
    <name evidence="3" type="ORF">F6X38_02300</name>
</gene>
<proteinExistence type="predicted"/>
<dbReference type="InterPro" id="IPR007890">
    <property type="entry name" value="CHASE2"/>
</dbReference>
<dbReference type="RefSeq" id="WP_150967906.1">
    <property type="nucleotide sequence ID" value="NZ_VZDO01000001.1"/>
</dbReference>
<dbReference type="PROSITE" id="PS50125">
    <property type="entry name" value="GUANYLATE_CYCLASE_2"/>
    <property type="match status" value="1"/>
</dbReference>
<evidence type="ECO:0000256" key="1">
    <source>
        <dbReference type="SAM" id="Phobius"/>
    </source>
</evidence>
<dbReference type="EMBL" id="VZDO01000001">
    <property type="protein sequence ID" value="KAB0682933.1"/>
    <property type="molecule type" value="Genomic_DNA"/>
</dbReference>
<dbReference type="Pfam" id="PF05226">
    <property type="entry name" value="CHASE2"/>
    <property type="match status" value="1"/>
</dbReference>
<comment type="caution">
    <text evidence="3">The sequence shown here is derived from an EMBL/GenBank/DDBJ whole genome shotgun (WGS) entry which is preliminary data.</text>
</comment>
<keyword evidence="1" id="KW-0472">Membrane</keyword>
<evidence type="ECO:0000313" key="4">
    <source>
        <dbReference type="Proteomes" id="UP000432089"/>
    </source>
</evidence>
<keyword evidence="1" id="KW-0812">Transmembrane</keyword>
<dbReference type="Pfam" id="PF00211">
    <property type="entry name" value="Guanylate_cyc"/>
    <property type="match status" value="1"/>
</dbReference>
<dbReference type="SMART" id="SM00044">
    <property type="entry name" value="CYCc"/>
    <property type="match status" value="1"/>
</dbReference>